<dbReference type="InterPro" id="IPR011050">
    <property type="entry name" value="Pectin_lyase_fold/virulence"/>
</dbReference>
<comment type="similarity">
    <text evidence="2 9">Belongs to the glycosyl hydrolase 28 family.</text>
</comment>
<dbReference type="Gene3D" id="2.160.20.10">
    <property type="entry name" value="Single-stranded right-handed beta-helix, Pectin lyase-like"/>
    <property type="match status" value="1"/>
</dbReference>
<dbReference type="EMBL" id="JAJJMB010005117">
    <property type="protein sequence ID" value="KAI3940672.1"/>
    <property type="molecule type" value="Genomic_DNA"/>
</dbReference>
<dbReference type="GO" id="GO:0071555">
    <property type="term" value="P:cell wall organization"/>
    <property type="evidence" value="ECO:0007669"/>
    <property type="project" value="UniProtKB-KW"/>
</dbReference>
<evidence type="ECO:0000256" key="9">
    <source>
        <dbReference type="RuleBase" id="RU361169"/>
    </source>
</evidence>
<organism evidence="10 11">
    <name type="scientific">Papaver atlanticum</name>
    <dbReference type="NCBI Taxonomy" id="357466"/>
    <lineage>
        <taxon>Eukaryota</taxon>
        <taxon>Viridiplantae</taxon>
        <taxon>Streptophyta</taxon>
        <taxon>Embryophyta</taxon>
        <taxon>Tracheophyta</taxon>
        <taxon>Spermatophyta</taxon>
        <taxon>Magnoliopsida</taxon>
        <taxon>Ranunculales</taxon>
        <taxon>Papaveraceae</taxon>
        <taxon>Papaveroideae</taxon>
        <taxon>Papaver</taxon>
    </lineage>
</organism>
<comment type="caution">
    <text evidence="10">The sequence shown here is derived from an EMBL/GenBank/DDBJ whole genome shotgun (WGS) entry which is preliminary data.</text>
</comment>
<evidence type="ECO:0000256" key="5">
    <source>
        <dbReference type="ARBA" id="ARBA00022801"/>
    </source>
</evidence>
<feature type="active site" evidence="8">
    <location>
        <position position="250"/>
    </location>
</feature>
<evidence type="ECO:0000313" key="10">
    <source>
        <dbReference type="EMBL" id="KAI3940672.1"/>
    </source>
</evidence>
<dbReference type="GO" id="GO:0005975">
    <property type="term" value="P:carbohydrate metabolic process"/>
    <property type="evidence" value="ECO:0007669"/>
    <property type="project" value="InterPro"/>
</dbReference>
<evidence type="ECO:0000256" key="1">
    <source>
        <dbReference type="ARBA" id="ARBA00004191"/>
    </source>
</evidence>
<dbReference type="PANTHER" id="PTHR31375">
    <property type="match status" value="1"/>
</dbReference>
<proteinExistence type="inferred from homology"/>
<evidence type="ECO:0000256" key="6">
    <source>
        <dbReference type="ARBA" id="ARBA00023295"/>
    </source>
</evidence>
<reference evidence="10" key="1">
    <citation type="submission" date="2022-04" db="EMBL/GenBank/DDBJ databases">
        <title>A functionally conserved STORR gene fusion in Papaver species that diverged 16.8 million years ago.</title>
        <authorList>
            <person name="Catania T."/>
        </authorList>
    </citation>
    <scope>NUCLEOTIDE SEQUENCE</scope>
    <source>
        <strain evidence="10">S-188037</strain>
    </source>
</reference>
<dbReference type="InterPro" id="IPR000743">
    <property type="entry name" value="Glyco_hydro_28"/>
</dbReference>
<accession>A0AAD4T6V0</accession>
<keyword evidence="7" id="KW-0961">Cell wall biogenesis/degradation</keyword>
<keyword evidence="11" id="KW-1185">Reference proteome</keyword>
<evidence type="ECO:0000313" key="11">
    <source>
        <dbReference type="Proteomes" id="UP001202328"/>
    </source>
</evidence>
<dbReference type="Proteomes" id="UP001202328">
    <property type="component" value="Unassembled WGS sequence"/>
</dbReference>
<dbReference type="SUPFAM" id="SSF51126">
    <property type="entry name" value="Pectin lyase-like"/>
    <property type="match status" value="1"/>
</dbReference>
<evidence type="ECO:0000256" key="7">
    <source>
        <dbReference type="ARBA" id="ARBA00023316"/>
    </source>
</evidence>
<keyword evidence="3" id="KW-0134">Cell wall</keyword>
<dbReference type="Pfam" id="PF00295">
    <property type="entry name" value="Glyco_hydro_28"/>
    <property type="match status" value="1"/>
</dbReference>
<keyword evidence="6 9" id="KW-0326">Glycosidase</keyword>
<evidence type="ECO:0000256" key="8">
    <source>
        <dbReference type="PROSITE-ProRule" id="PRU10052"/>
    </source>
</evidence>
<evidence type="ECO:0000256" key="3">
    <source>
        <dbReference type="ARBA" id="ARBA00022512"/>
    </source>
</evidence>
<dbReference type="PROSITE" id="PS00502">
    <property type="entry name" value="POLYGALACTURONASE"/>
    <property type="match status" value="1"/>
</dbReference>
<dbReference type="AlphaFoldDB" id="A0AAD4T6V0"/>
<evidence type="ECO:0000256" key="4">
    <source>
        <dbReference type="ARBA" id="ARBA00022525"/>
    </source>
</evidence>
<sequence>MSNTFMINTSNLLRLGLNLFIFNIFILHPLPTNAVTYNVQTFGAKPDGGKTSSTKSLLKAWDIACKSVKPSTIYVPPGTYLINQAVFSGPCKSKITFQIDGTLVAPTNYYGVGNTGSWILFNSVTGLTVLGGTIDAHGSGYWACKRSARNCPQGARSMLFTSSKNIVINGLTSIDSQQAHLSFNGCENVMMKNLRIVAPEDSPNTDGIHVQMSNDVTITDSSIQTGDDCVSIGPGAKSILIKRTGCGPGHGISIGSLARDFNEEGVQDITVKNVTFNGSQNGLRIKTWARPSNGFVKNVIYQNIVMNDVLNPIIIDQNYCPGDKGCPNQNSGVKISGVTYQNIRGTSASPVAIKFQCSLTTPCSGIKLQNVKLTNFDHKPSQSVCLNAGGTALGLVSPRSCL</sequence>
<dbReference type="InterPro" id="IPR006626">
    <property type="entry name" value="PbH1"/>
</dbReference>
<gene>
    <name evidence="10" type="ORF">MKW98_029991</name>
</gene>
<keyword evidence="4" id="KW-0964">Secreted</keyword>
<keyword evidence="5 9" id="KW-0378">Hydrolase</keyword>
<name>A0AAD4T6V0_9MAGN</name>
<comment type="subcellular location">
    <subcellularLocation>
        <location evidence="1">Secreted</location>
        <location evidence="1">Cell wall</location>
    </subcellularLocation>
</comment>
<dbReference type="SMART" id="SM00710">
    <property type="entry name" value="PbH1"/>
    <property type="match status" value="5"/>
</dbReference>
<evidence type="ECO:0008006" key="12">
    <source>
        <dbReference type="Google" id="ProtNLM"/>
    </source>
</evidence>
<dbReference type="FunFam" id="2.160.20.10:FF:000004">
    <property type="entry name" value="Pectin lyase-like superfamily protein"/>
    <property type="match status" value="1"/>
</dbReference>
<protein>
    <recommendedName>
        <fullName evidence="12">Polygalacturonase</fullName>
    </recommendedName>
</protein>
<evidence type="ECO:0000256" key="2">
    <source>
        <dbReference type="ARBA" id="ARBA00008834"/>
    </source>
</evidence>
<dbReference type="InterPro" id="IPR012334">
    <property type="entry name" value="Pectin_lyas_fold"/>
</dbReference>
<dbReference type="GO" id="GO:0004650">
    <property type="term" value="F:polygalacturonase activity"/>
    <property type="evidence" value="ECO:0007669"/>
    <property type="project" value="InterPro"/>
</dbReference>